<dbReference type="Gene3D" id="3.40.50.1240">
    <property type="entry name" value="Phosphoglycerate mutase-like"/>
    <property type="match status" value="1"/>
</dbReference>
<dbReference type="EMBL" id="JAGTUU010000006">
    <property type="protein sequence ID" value="MBS0125628.1"/>
    <property type="molecule type" value="Genomic_DNA"/>
</dbReference>
<dbReference type="Proteomes" id="UP000681356">
    <property type="component" value="Unassembled WGS sequence"/>
</dbReference>
<evidence type="ECO:0000313" key="2">
    <source>
        <dbReference type="Proteomes" id="UP000681356"/>
    </source>
</evidence>
<dbReference type="PANTHER" id="PTHR47623:SF1">
    <property type="entry name" value="OS09G0287300 PROTEIN"/>
    <property type="match status" value="1"/>
</dbReference>
<sequence length="159" mass="17565">MPTLILMRHAKSDWSFAEPDHERPLNARGIANARAMGDWLRAQGLAPDMAQVSTARRTRETFGLLGLDTAAQFLPTLYHAEPEIMLDCLREADGETVLMVGHNPGITEFAHMLLAEPPAHERWDALPTCATLVAAFDTPWNETTPGTGRALHFVVPKEL</sequence>
<dbReference type="CDD" id="cd07067">
    <property type="entry name" value="HP_PGM_like"/>
    <property type="match status" value="1"/>
</dbReference>
<proteinExistence type="predicted"/>
<dbReference type="InterPro" id="IPR029033">
    <property type="entry name" value="His_PPase_superfam"/>
</dbReference>
<accession>A0A8J8BAV9</accession>
<dbReference type="AlphaFoldDB" id="A0A8J8BAV9"/>
<keyword evidence="2" id="KW-1185">Reference proteome</keyword>
<name>A0A8J8BAV9_9RHOB</name>
<organism evidence="1 2">
    <name type="scientific">Thetidibacter halocola</name>
    <dbReference type="NCBI Taxonomy" id="2827239"/>
    <lineage>
        <taxon>Bacteria</taxon>
        <taxon>Pseudomonadati</taxon>
        <taxon>Pseudomonadota</taxon>
        <taxon>Alphaproteobacteria</taxon>
        <taxon>Rhodobacterales</taxon>
        <taxon>Roseobacteraceae</taxon>
        <taxon>Thetidibacter</taxon>
    </lineage>
</organism>
<comment type="caution">
    <text evidence="1">The sequence shown here is derived from an EMBL/GenBank/DDBJ whole genome shotgun (WGS) entry which is preliminary data.</text>
</comment>
<dbReference type="SUPFAM" id="SSF53254">
    <property type="entry name" value="Phosphoglycerate mutase-like"/>
    <property type="match status" value="1"/>
</dbReference>
<dbReference type="Pfam" id="PF00300">
    <property type="entry name" value="His_Phos_1"/>
    <property type="match status" value="1"/>
</dbReference>
<evidence type="ECO:0000313" key="1">
    <source>
        <dbReference type="EMBL" id="MBS0125628.1"/>
    </source>
</evidence>
<dbReference type="SMART" id="SM00855">
    <property type="entry name" value="PGAM"/>
    <property type="match status" value="1"/>
</dbReference>
<dbReference type="RefSeq" id="WP_212537588.1">
    <property type="nucleotide sequence ID" value="NZ_JAGTUU010000006.1"/>
</dbReference>
<dbReference type="InterPro" id="IPR013078">
    <property type="entry name" value="His_Pase_superF_clade-1"/>
</dbReference>
<gene>
    <name evidence="1" type="ORF">KB874_16195</name>
</gene>
<dbReference type="PANTHER" id="PTHR47623">
    <property type="entry name" value="OS09G0287300 PROTEIN"/>
    <property type="match status" value="1"/>
</dbReference>
<protein>
    <submittedName>
        <fullName evidence="1">Histidine phosphatase family protein</fullName>
    </submittedName>
</protein>
<reference evidence="1" key="1">
    <citation type="submission" date="2021-04" db="EMBL/GenBank/DDBJ databases">
        <authorList>
            <person name="Yoon J."/>
        </authorList>
    </citation>
    <scope>NUCLEOTIDE SEQUENCE</scope>
    <source>
        <strain evidence="1">KMU-90</strain>
    </source>
</reference>